<evidence type="ECO:0000259" key="1">
    <source>
        <dbReference type="PROSITE" id="PS50042"/>
    </source>
</evidence>
<dbReference type="Pfam" id="PF03446">
    <property type="entry name" value="NAD_binding_2"/>
    <property type="match status" value="1"/>
</dbReference>
<dbReference type="GeneID" id="97306703"/>
<dbReference type="InterPro" id="IPR013328">
    <property type="entry name" value="6PGD_dom2"/>
</dbReference>
<evidence type="ECO:0000313" key="3">
    <source>
        <dbReference type="Proteomes" id="UP000297385"/>
    </source>
</evidence>
<protein>
    <submittedName>
        <fullName evidence="2">NAD(P)-dependent oxidoreductase</fullName>
    </submittedName>
</protein>
<dbReference type="EMBL" id="SNVI01000002">
    <property type="protein sequence ID" value="TFE40494.1"/>
    <property type="molecule type" value="Genomic_DNA"/>
</dbReference>
<dbReference type="Pfam" id="PF14833">
    <property type="entry name" value="NAD_binding_11"/>
    <property type="match status" value="1"/>
</dbReference>
<dbReference type="Gene3D" id="3.40.50.720">
    <property type="entry name" value="NAD(P)-binding Rossmann-like Domain"/>
    <property type="match status" value="1"/>
</dbReference>
<dbReference type="Proteomes" id="UP000297385">
    <property type="component" value="Unassembled WGS sequence"/>
</dbReference>
<proteinExistence type="predicted"/>
<dbReference type="AlphaFoldDB" id="A0A4Y8MSR6"/>
<dbReference type="PANTHER" id="PTHR43060">
    <property type="entry name" value="3-HYDROXYISOBUTYRATE DEHYDROGENASE-LIKE 1, MITOCHONDRIAL-RELATED"/>
    <property type="match status" value="1"/>
</dbReference>
<feature type="domain" description="Cyclic nucleotide-binding" evidence="1">
    <location>
        <begin position="397"/>
        <end position="435"/>
    </location>
</feature>
<reference evidence="2 3" key="1">
    <citation type="submission" date="2019-03" db="EMBL/GenBank/DDBJ databases">
        <title>Complete Genome Sequence of Paraburkholderia dipogonis ICMP 19430T, a Nitrogen-fixing Symbiont of the South African Invasive Legume Dipogon lignosus in New Zealand.</title>
        <authorList>
            <person name="De Meyer S.E."/>
        </authorList>
    </citation>
    <scope>NUCLEOTIDE SEQUENCE [LARGE SCALE GENOMIC DNA]</scope>
    <source>
        <strain evidence="2 3">ICMP 19430</strain>
    </source>
</reference>
<evidence type="ECO:0000313" key="2">
    <source>
        <dbReference type="EMBL" id="TFE40494.1"/>
    </source>
</evidence>
<dbReference type="InterPro" id="IPR006115">
    <property type="entry name" value="6PGDH_NADP-bd"/>
</dbReference>
<dbReference type="RefSeq" id="WP_134462667.1">
    <property type="nucleotide sequence ID" value="NZ_JBHMFL010000006.1"/>
</dbReference>
<gene>
    <name evidence="2" type="ORF">E2553_27515</name>
</gene>
<dbReference type="PANTHER" id="PTHR43060:SF15">
    <property type="entry name" value="3-HYDROXYISOBUTYRATE DEHYDROGENASE-LIKE 1, MITOCHONDRIAL-RELATED"/>
    <property type="match status" value="1"/>
</dbReference>
<name>A0A4Y8MSR6_9BURK</name>
<dbReference type="InterPro" id="IPR029154">
    <property type="entry name" value="HIBADH-like_NADP-bd"/>
</dbReference>
<comment type="caution">
    <text evidence="2">The sequence shown here is derived from an EMBL/GenBank/DDBJ whole genome shotgun (WGS) entry which is preliminary data.</text>
</comment>
<dbReference type="SUPFAM" id="SSF51735">
    <property type="entry name" value="NAD(P)-binding Rossmann-fold domains"/>
    <property type="match status" value="1"/>
</dbReference>
<dbReference type="GO" id="GO:0051287">
    <property type="term" value="F:NAD binding"/>
    <property type="evidence" value="ECO:0007669"/>
    <property type="project" value="InterPro"/>
</dbReference>
<sequence length="435" mass="45447">MNIGYIGLGALGGQLARRFLKDHQLTVWDISTTAVGELASLGASVAPTAAELAKRSDVVFLCLPRSADVKNAVFAPDGLAAGLSPGKIVVDQTSGVPEETREIAAALFESGVLMMDAAVSASPQIVPTGNANLMVSAPAEVLDRADPALRAITDKIFRCGSRVGDGQAMKTVNNAMNAGNRLGVLEVLAFGRKSGLTLEAMADHLADGEARCQITDRMLPALLQGKASTDFALSLMLKDIYQALSLGMKHHTPMPITGIAQGLLQIGGNLQGPQARLEDMVKIIGSMAGSIIAGDAAESAVAQRVTGGAGMLETIASIIASQSRAISYECISAGLNYGLQLKDMSQVLHSSSGWSIGSRNIFSELINGEQPSSLSVDDAVQHLQEGCSLAGRIGVPLMIANGTRTIFEQMRGEFGHGKRVHELSLLYPATARDAT</sequence>
<organism evidence="2 3">
    <name type="scientific">Paraburkholderia dipogonis</name>
    <dbReference type="NCBI Taxonomy" id="1211383"/>
    <lineage>
        <taxon>Bacteria</taxon>
        <taxon>Pseudomonadati</taxon>
        <taxon>Pseudomonadota</taxon>
        <taxon>Betaproteobacteria</taxon>
        <taxon>Burkholderiales</taxon>
        <taxon>Burkholderiaceae</taxon>
        <taxon>Paraburkholderia</taxon>
    </lineage>
</organism>
<accession>A0A4Y8MSR6</accession>
<dbReference type="PROSITE" id="PS50042">
    <property type="entry name" value="CNMP_BINDING_3"/>
    <property type="match status" value="1"/>
</dbReference>
<dbReference type="GO" id="GO:0050661">
    <property type="term" value="F:NADP binding"/>
    <property type="evidence" value="ECO:0007669"/>
    <property type="project" value="InterPro"/>
</dbReference>
<dbReference type="InterPro" id="IPR008927">
    <property type="entry name" value="6-PGluconate_DH-like_C_sf"/>
</dbReference>
<dbReference type="SUPFAM" id="SSF48179">
    <property type="entry name" value="6-phosphogluconate dehydrogenase C-terminal domain-like"/>
    <property type="match status" value="2"/>
</dbReference>
<dbReference type="InterPro" id="IPR036291">
    <property type="entry name" value="NAD(P)-bd_dom_sf"/>
</dbReference>
<dbReference type="InterPro" id="IPR000595">
    <property type="entry name" value="cNMP-bd_dom"/>
</dbReference>
<dbReference type="Gene3D" id="1.10.1040.10">
    <property type="entry name" value="N-(1-d-carboxylethyl)-l-norvaline Dehydrogenase, domain 2"/>
    <property type="match status" value="2"/>
</dbReference>